<dbReference type="Gene3D" id="3.40.50.720">
    <property type="entry name" value="NAD(P)-binding Rossmann-like Domain"/>
    <property type="match status" value="1"/>
</dbReference>
<dbReference type="PANTHER" id="PTHR44196">
    <property type="entry name" value="DEHYDROGENASE/REDUCTASE SDR FAMILY MEMBER 7B"/>
    <property type="match status" value="1"/>
</dbReference>
<keyword evidence="7" id="KW-1185">Reference proteome</keyword>
<keyword evidence="5" id="KW-1133">Transmembrane helix</keyword>
<keyword evidence="2" id="KW-0560">Oxidoreductase</keyword>
<dbReference type="PROSITE" id="PS00061">
    <property type="entry name" value="ADH_SHORT"/>
    <property type="match status" value="1"/>
</dbReference>
<accession>A0ABM1ZTW5</accession>
<dbReference type="SUPFAM" id="SSF51735">
    <property type="entry name" value="NAD(P)-binding Rossmann-fold domains"/>
    <property type="match status" value="1"/>
</dbReference>
<dbReference type="RefSeq" id="XP_019543857.2">
    <property type="nucleotide sequence ID" value="XM_019688312.4"/>
</dbReference>
<dbReference type="InterPro" id="IPR036291">
    <property type="entry name" value="NAD(P)-bd_dom_sf"/>
</dbReference>
<comment type="similarity">
    <text evidence="1 4">Belongs to the short-chain dehydrogenases/reductases (SDR) family.</text>
</comment>
<dbReference type="InterPro" id="IPR020904">
    <property type="entry name" value="Sc_DH/Rdtase_CS"/>
</dbReference>
<organism evidence="6 7">
    <name type="scientific">Aedes albopictus</name>
    <name type="common">Asian tiger mosquito</name>
    <name type="synonym">Stegomyia albopicta</name>
    <dbReference type="NCBI Taxonomy" id="7160"/>
    <lineage>
        <taxon>Eukaryota</taxon>
        <taxon>Metazoa</taxon>
        <taxon>Ecdysozoa</taxon>
        <taxon>Arthropoda</taxon>
        <taxon>Hexapoda</taxon>
        <taxon>Insecta</taxon>
        <taxon>Pterygota</taxon>
        <taxon>Neoptera</taxon>
        <taxon>Endopterygota</taxon>
        <taxon>Diptera</taxon>
        <taxon>Nematocera</taxon>
        <taxon>Culicoidea</taxon>
        <taxon>Culicidae</taxon>
        <taxon>Culicinae</taxon>
        <taxon>Aedini</taxon>
        <taxon>Aedes</taxon>
        <taxon>Stegomyia</taxon>
    </lineage>
</organism>
<evidence type="ECO:0000256" key="3">
    <source>
        <dbReference type="ARBA" id="ARBA00037096"/>
    </source>
</evidence>
<dbReference type="PRINTS" id="PR00081">
    <property type="entry name" value="GDHRDH"/>
</dbReference>
<reference evidence="6" key="2">
    <citation type="submission" date="2025-05" db="UniProtKB">
        <authorList>
            <consortium name="EnsemblMetazoa"/>
        </authorList>
    </citation>
    <scope>IDENTIFICATION</scope>
    <source>
        <strain evidence="6">Foshan</strain>
    </source>
</reference>
<evidence type="ECO:0008006" key="8">
    <source>
        <dbReference type="Google" id="ProtNLM"/>
    </source>
</evidence>
<evidence type="ECO:0000256" key="1">
    <source>
        <dbReference type="ARBA" id="ARBA00006484"/>
    </source>
</evidence>
<dbReference type="Pfam" id="PF00106">
    <property type="entry name" value="adh_short"/>
    <property type="match status" value="1"/>
</dbReference>
<name>A0ABM1ZTW5_AEDAL</name>
<keyword evidence="5" id="KW-0812">Transmembrane</keyword>
<dbReference type="InterPro" id="IPR002347">
    <property type="entry name" value="SDR_fam"/>
</dbReference>
<comment type="function">
    <text evidence="3">Putative oxidoreductase.</text>
</comment>
<protein>
    <recommendedName>
        <fullName evidence="8">Dehydrogenase/reductase SDR family protein 7-like</fullName>
    </recommendedName>
</protein>
<dbReference type="CDD" id="cd05332">
    <property type="entry name" value="11beta-HSD1_like_SDR_c"/>
    <property type="match status" value="1"/>
</dbReference>
<evidence type="ECO:0000256" key="5">
    <source>
        <dbReference type="SAM" id="Phobius"/>
    </source>
</evidence>
<evidence type="ECO:0000313" key="6">
    <source>
        <dbReference type="EnsemblMetazoa" id="AALFPA23_021621.P31979"/>
    </source>
</evidence>
<feature type="transmembrane region" description="Helical" evidence="5">
    <location>
        <begin position="17"/>
        <end position="39"/>
    </location>
</feature>
<dbReference type="NCBIfam" id="NF004825">
    <property type="entry name" value="PRK06181.1"/>
    <property type="match status" value="1"/>
</dbReference>
<reference evidence="7" key="1">
    <citation type="journal article" date="2015" name="Proc. Natl. Acad. Sci. U.S.A.">
        <title>Genome sequence of the Asian Tiger mosquito, Aedes albopictus, reveals insights into its biology, genetics, and evolution.</title>
        <authorList>
            <person name="Chen X.G."/>
            <person name="Jiang X."/>
            <person name="Gu J."/>
            <person name="Xu M."/>
            <person name="Wu Y."/>
            <person name="Deng Y."/>
            <person name="Zhang C."/>
            <person name="Bonizzoni M."/>
            <person name="Dermauw W."/>
            <person name="Vontas J."/>
            <person name="Armbruster P."/>
            <person name="Huang X."/>
            <person name="Yang Y."/>
            <person name="Zhang H."/>
            <person name="He W."/>
            <person name="Peng H."/>
            <person name="Liu Y."/>
            <person name="Wu K."/>
            <person name="Chen J."/>
            <person name="Lirakis M."/>
            <person name="Topalis P."/>
            <person name="Van Leeuwen T."/>
            <person name="Hall A.B."/>
            <person name="Jiang X."/>
            <person name="Thorpe C."/>
            <person name="Mueller R.L."/>
            <person name="Sun C."/>
            <person name="Waterhouse R.M."/>
            <person name="Yan G."/>
            <person name="Tu Z.J."/>
            <person name="Fang X."/>
            <person name="James A.A."/>
        </authorList>
    </citation>
    <scope>NUCLEOTIDE SEQUENCE [LARGE SCALE GENOMIC DNA]</scope>
    <source>
        <strain evidence="7">Foshan</strain>
    </source>
</reference>
<dbReference type="GeneID" id="109414474"/>
<dbReference type="Proteomes" id="UP000069940">
    <property type="component" value="Unassembled WGS sequence"/>
</dbReference>
<evidence type="ECO:0000256" key="4">
    <source>
        <dbReference type="RuleBase" id="RU000363"/>
    </source>
</evidence>
<dbReference type="PRINTS" id="PR00080">
    <property type="entry name" value="SDRFAMILY"/>
</dbReference>
<sequence>MKQLEESPALCRSEGSLFWWILSTVWLPFTLPHLIFKIIGIIRERRYRECLPGKVVLITGASSGLGEALAHTFFLAGCKVVLAARRKDELERVRKDLLALHTTVVTHSPVVIPLDLSDINSLQNKAQEVLEIHGQIDILINNGGISVRSDCLSTALDVDIKVMLVNYFGTVALSKACLPSMIKRKQGRIVCISSVQGKFSIPHRSAYGASKHALQAFCDSLRAEMAEHNVKVTLVSPGYISTALSLNALTGTGNQYGKNDAATATGASPEKVAKLILKAVLRDEDDITIAPIAPRVAYWIRHLCPPLYFWIMARRAQKIDSTANKDD</sequence>
<proteinExistence type="inferred from homology"/>
<keyword evidence="5" id="KW-0472">Membrane</keyword>
<evidence type="ECO:0000313" key="7">
    <source>
        <dbReference type="Proteomes" id="UP000069940"/>
    </source>
</evidence>
<dbReference type="PANTHER" id="PTHR44196:SF1">
    <property type="entry name" value="DEHYDROGENASE_REDUCTASE SDR FAMILY MEMBER 7B"/>
    <property type="match status" value="1"/>
</dbReference>
<dbReference type="EnsemblMetazoa" id="AALFPA23_021621.R31979">
    <property type="protein sequence ID" value="AALFPA23_021621.P31979"/>
    <property type="gene ID" value="AALFPA23_021621"/>
</dbReference>
<dbReference type="EnsemblMetazoa" id="AALFPA23_021621.R31978">
    <property type="protein sequence ID" value="AALFPA23_021621.P31978"/>
    <property type="gene ID" value="AALFPA23_021621"/>
</dbReference>
<dbReference type="RefSeq" id="XP_062707673.1">
    <property type="nucleotide sequence ID" value="XM_062851689.1"/>
</dbReference>
<evidence type="ECO:0000256" key="2">
    <source>
        <dbReference type="ARBA" id="ARBA00023002"/>
    </source>
</evidence>